<keyword evidence="6 7" id="KW-0472">Membrane</keyword>
<comment type="subcellular location">
    <subcellularLocation>
        <location evidence="7">Cell inner membrane</location>
        <topology evidence="7">Multi-pass membrane protein</topology>
    </subcellularLocation>
    <subcellularLocation>
        <location evidence="1">Cell membrane</location>
        <topology evidence="1">Multi-pass membrane protein</topology>
    </subcellularLocation>
</comment>
<evidence type="ECO:0000256" key="6">
    <source>
        <dbReference type="ARBA" id="ARBA00023136"/>
    </source>
</evidence>
<accession>A0A0D1D4J2</accession>
<keyword evidence="4 7" id="KW-0812">Transmembrane</keyword>
<evidence type="ECO:0000256" key="3">
    <source>
        <dbReference type="ARBA" id="ARBA00022475"/>
    </source>
</evidence>
<dbReference type="OrthoDB" id="6183232at2"/>
<proteinExistence type="inferred from homology"/>
<comment type="function">
    <text evidence="7">Part of the tripartite ATP-independent periplasmic (TRAP) transport system.</text>
</comment>
<feature type="transmembrane region" description="Helical" evidence="7">
    <location>
        <begin position="150"/>
        <end position="172"/>
    </location>
</feature>
<keyword evidence="7" id="KW-0997">Cell inner membrane</keyword>
<evidence type="ECO:0000313" key="9">
    <source>
        <dbReference type="EMBL" id="KIT14988.1"/>
    </source>
</evidence>
<dbReference type="GO" id="GO:0005886">
    <property type="term" value="C:plasma membrane"/>
    <property type="evidence" value="ECO:0007669"/>
    <property type="project" value="UniProtKB-SubCell"/>
</dbReference>
<dbReference type="InterPro" id="IPR055348">
    <property type="entry name" value="DctQ"/>
</dbReference>
<evidence type="ECO:0000259" key="8">
    <source>
        <dbReference type="Pfam" id="PF04290"/>
    </source>
</evidence>
<organism evidence="9 10">
    <name type="scientific">Jannaschia aquimarina</name>
    <dbReference type="NCBI Taxonomy" id="935700"/>
    <lineage>
        <taxon>Bacteria</taxon>
        <taxon>Pseudomonadati</taxon>
        <taxon>Pseudomonadota</taxon>
        <taxon>Alphaproteobacteria</taxon>
        <taxon>Rhodobacterales</taxon>
        <taxon>Roseobacteraceae</taxon>
        <taxon>Jannaschia</taxon>
    </lineage>
</organism>
<feature type="transmembrane region" description="Helical" evidence="7">
    <location>
        <begin position="12"/>
        <end position="33"/>
    </location>
</feature>
<evidence type="ECO:0000313" key="10">
    <source>
        <dbReference type="Proteomes" id="UP000032232"/>
    </source>
</evidence>
<evidence type="ECO:0000256" key="1">
    <source>
        <dbReference type="ARBA" id="ARBA00004651"/>
    </source>
</evidence>
<protein>
    <recommendedName>
        <fullName evidence="7">TRAP transporter small permease protein</fullName>
    </recommendedName>
</protein>
<keyword evidence="2 7" id="KW-0813">Transport</keyword>
<dbReference type="STRING" id="935700.jaqu_33130"/>
<dbReference type="PATRIC" id="fig|935700.4.peg.3419"/>
<gene>
    <name evidence="9" type="ORF">jaqu_33130</name>
</gene>
<feature type="domain" description="Tripartite ATP-independent periplasmic transporters DctQ component" evidence="8">
    <location>
        <begin position="63"/>
        <end position="175"/>
    </location>
</feature>
<evidence type="ECO:0000256" key="5">
    <source>
        <dbReference type="ARBA" id="ARBA00022989"/>
    </source>
</evidence>
<dbReference type="Proteomes" id="UP000032232">
    <property type="component" value="Unassembled WGS sequence"/>
</dbReference>
<keyword evidence="5 7" id="KW-1133">Transmembrane helix</keyword>
<evidence type="ECO:0000256" key="4">
    <source>
        <dbReference type="ARBA" id="ARBA00022692"/>
    </source>
</evidence>
<comment type="caution">
    <text evidence="9">The sequence shown here is derived from an EMBL/GenBank/DDBJ whole genome shotgun (WGS) entry which is preliminary data.</text>
</comment>
<feature type="transmembrane region" description="Helical" evidence="7">
    <location>
        <begin position="109"/>
        <end position="130"/>
    </location>
</feature>
<dbReference type="AlphaFoldDB" id="A0A0D1D4J2"/>
<comment type="caution">
    <text evidence="7">Lacks conserved residue(s) required for the propagation of feature annotation.</text>
</comment>
<evidence type="ECO:0000256" key="7">
    <source>
        <dbReference type="RuleBase" id="RU369079"/>
    </source>
</evidence>
<keyword evidence="10" id="KW-1185">Reference proteome</keyword>
<dbReference type="Pfam" id="PF04290">
    <property type="entry name" value="DctQ"/>
    <property type="match status" value="1"/>
</dbReference>
<comment type="subunit">
    <text evidence="7">The complex comprises the extracytoplasmic solute receptor protein and the two transmembrane proteins.</text>
</comment>
<sequence>MHRFFLTLARAMALAGGAMLLLLILMTCVSILGRELNEILQADGLRSSAIGRWLLDELGVGAIDGDFELLEAGMAFTIFAFLPLTQITLGHASVDVFADRLPPAWNRWFAVVIEVVFAAVLILIAWQLFLGMLSKLNSGQTTMRLEFPVWWSYLLAVPPAFQAATTAIWCAWARLVEARTGRIILTEAEGGH</sequence>
<reference evidence="9 10" key="1">
    <citation type="submission" date="2015-02" db="EMBL/GenBank/DDBJ databases">
        <title>Genome Sequence of Jannaschia aquimarina DSM28248, a member of the Roseobacter clade.</title>
        <authorList>
            <person name="Voget S."/>
            <person name="Daniel R."/>
        </authorList>
    </citation>
    <scope>NUCLEOTIDE SEQUENCE [LARGE SCALE GENOMIC DNA]</scope>
    <source>
        <strain evidence="9 10">GSW-M26</strain>
    </source>
</reference>
<dbReference type="EMBL" id="JYFE01000060">
    <property type="protein sequence ID" value="KIT14988.1"/>
    <property type="molecule type" value="Genomic_DNA"/>
</dbReference>
<dbReference type="GO" id="GO:0022857">
    <property type="term" value="F:transmembrane transporter activity"/>
    <property type="evidence" value="ECO:0007669"/>
    <property type="project" value="UniProtKB-UniRule"/>
</dbReference>
<name>A0A0D1D4J2_9RHOB</name>
<comment type="similarity">
    <text evidence="7">Belongs to the TRAP transporter small permease family.</text>
</comment>
<dbReference type="RefSeq" id="WP_043920070.1">
    <property type="nucleotide sequence ID" value="NZ_FZPF01000001.1"/>
</dbReference>
<keyword evidence="3" id="KW-1003">Cell membrane</keyword>
<evidence type="ECO:0000256" key="2">
    <source>
        <dbReference type="ARBA" id="ARBA00022448"/>
    </source>
</evidence>